<dbReference type="GO" id="GO:0004497">
    <property type="term" value="F:monooxygenase activity"/>
    <property type="evidence" value="ECO:0007669"/>
    <property type="project" value="UniProtKB-KW"/>
</dbReference>
<dbReference type="AlphaFoldDB" id="A0A941APX9"/>
<accession>A0A941APX9</accession>
<evidence type="ECO:0000259" key="2">
    <source>
        <dbReference type="Pfam" id="PF01494"/>
    </source>
</evidence>
<proteinExistence type="predicted"/>
<dbReference type="EMBL" id="JAGKSQ010000011">
    <property type="protein sequence ID" value="MBP3953275.1"/>
    <property type="molecule type" value="Genomic_DNA"/>
</dbReference>
<dbReference type="InterPro" id="IPR036188">
    <property type="entry name" value="FAD/NAD-bd_sf"/>
</dbReference>
<protein>
    <submittedName>
        <fullName evidence="3">FAD-dependent monooxygenase</fullName>
    </submittedName>
</protein>
<keyword evidence="3" id="KW-0503">Monooxygenase</keyword>
<dbReference type="GO" id="GO:0071949">
    <property type="term" value="F:FAD binding"/>
    <property type="evidence" value="ECO:0007669"/>
    <property type="project" value="InterPro"/>
</dbReference>
<feature type="domain" description="FAD-binding" evidence="2">
    <location>
        <begin position="5"/>
        <end position="344"/>
    </location>
</feature>
<evidence type="ECO:0000313" key="4">
    <source>
        <dbReference type="Proteomes" id="UP000678228"/>
    </source>
</evidence>
<dbReference type="Pfam" id="PF01494">
    <property type="entry name" value="FAD_binding_3"/>
    <property type="match status" value="1"/>
</dbReference>
<dbReference type="PANTHER" id="PTHR43476:SF5">
    <property type="entry name" value="FAD-DEPENDENT MONOOXYGENASE"/>
    <property type="match status" value="1"/>
</dbReference>
<dbReference type="InterPro" id="IPR050631">
    <property type="entry name" value="PheA/TfdB_FAD_monoxygenase"/>
</dbReference>
<name>A0A941APX9_9BACI</name>
<dbReference type="Gene3D" id="3.50.50.60">
    <property type="entry name" value="FAD/NAD(P)-binding domain"/>
    <property type="match status" value="1"/>
</dbReference>
<dbReference type="RefSeq" id="WP_210599132.1">
    <property type="nucleotide sequence ID" value="NZ_JAGKSQ010000011.1"/>
</dbReference>
<keyword evidence="4" id="KW-1185">Reference proteome</keyword>
<dbReference type="SUPFAM" id="SSF51905">
    <property type="entry name" value="FAD/NAD(P)-binding domain"/>
    <property type="match status" value="1"/>
</dbReference>
<evidence type="ECO:0000256" key="1">
    <source>
        <dbReference type="ARBA" id="ARBA00023002"/>
    </source>
</evidence>
<gene>
    <name evidence="3" type="ORF">J7W16_19295</name>
</gene>
<sequence>MFMSTQVLISGGGIGGLLLGYKLAKKGVHVSVVEQMAKASPVYKGELLQPKSLAIFKELGLISKINKEGHKINEIEMIEMDDTDHHIYTQGALSYEELDSIDYALMVPHERLKQLILSEAMDFQHFHYLAPAKLQSYENGRAVVKKGEELIDVDADFYIGAEGRRSPTRDELGVSIKPKKYNHQYLTVTIPRKDSLTEGKIIATHSRFLGLFPLPNGLVRTVYLIKDGEYPQVKKKGLDFIQSEFKELAPELGEYVSELNDWKKIQLMTPISYQASIYGKGRFAIIGDAAHAIHPIAGQGMNLAIQDADVLGELLSSMISTNDESLSLSKYEQVRRRRNEFMIRLSNQSALLYSINNRSFQQLRIKAINNLMNDPLLRYKQMLNISGLGLWKLSAADYLIQSGLVPSRRRNRVQNKQLSKYVFNPANDYPWKYK</sequence>
<comment type="caution">
    <text evidence="3">The sequence shown here is derived from an EMBL/GenBank/DDBJ whole genome shotgun (WGS) entry which is preliminary data.</text>
</comment>
<reference evidence="3" key="1">
    <citation type="submission" date="2021-03" db="EMBL/GenBank/DDBJ databases">
        <title>Bacillus suaedae sp. nov., isolated from Suaeda aralocaspica.</title>
        <authorList>
            <person name="Lei R.F.R."/>
        </authorList>
    </citation>
    <scope>NUCLEOTIDE SEQUENCE</scope>
    <source>
        <strain evidence="3">YZJH907-2</strain>
    </source>
</reference>
<evidence type="ECO:0000313" key="3">
    <source>
        <dbReference type="EMBL" id="MBP3953275.1"/>
    </source>
</evidence>
<keyword evidence="1" id="KW-0560">Oxidoreductase</keyword>
<organism evidence="3 4">
    <name type="scientific">Halalkalibacter suaedae</name>
    <dbReference type="NCBI Taxonomy" id="2822140"/>
    <lineage>
        <taxon>Bacteria</taxon>
        <taxon>Bacillati</taxon>
        <taxon>Bacillota</taxon>
        <taxon>Bacilli</taxon>
        <taxon>Bacillales</taxon>
        <taxon>Bacillaceae</taxon>
        <taxon>Halalkalibacter</taxon>
    </lineage>
</organism>
<dbReference type="PRINTS" id="PR00420">
    <property type="entry name" value="RNGMNOXGNASE"/>
</dbReference>
<dbReference type="PANTHER" id="PTHR43476">
    <property type="entry name" value="3-(3-HYDROXY-PHENYL)PROPIONATE/3-HYDROXYCINNAMIC ACID HYDROXYLASE"/>
    <property type="match status" value="1"/>
</dbReference>
<dbReference type="Proteomes" id="UP000678228">
    <property type="component" value="Unassembled WGS sequence"/>
</dbReference>
<dbReference type="InterPro" id="IPR002938">
    <property type="entry name" value="FAD-bd"/>
</dbReference>